<dbReference type="SMART" id="SM00354">
    <property type="entry name" value="HTH_LACI"/>
    <property type="match status" value="1"/>
</dbReference>
<dbReference type="Gene3D" id="3.40.50.2300">
    <property type="match status" value="2"/>
</dbReference>
<dbReference type="Gene3D" id="1.10.260.40">
    <property type="entry name" value="lambda repressor-like DNA-binding domains"/>
    <property type="match status" value="1"/>
</dbReference>
<evidence type="ECO:0000313" key="1">
    <source>
        <dbReference type="EMBL" id="OCL33325.1"/>
    </source>
</evidence>
<organism evidence="1 2">
    <name type="scientific">Tessaracoccus lapidicaptus</name>
    <dbReference type="NCBI Taxonomy" id="1427523"/>
    <lineage>
        <taxon>Bacteria</taxon>
        <taxon>Bacillati</taxon>
        <taxon>Actinomycetota</taxon>
        <taxon>Actinomycetes</taxon>
        <taxon>Propionibacteriales</taxon>
        <taxon>Propionibacteriaceae</taxon>
        <taxon>Tessaracoccus</taxon>
    </lineage>
</organism>
<dbReference type="Proteomes" id="UP000093501">
    <property type="component" value="Unassembled WGS sequence"/>
</dbReference>
<comment type="caution">
    <text evidence="1">The sequence shown here is derived from an EMBL/GenBank/DDBJ whole genome shotgun (WGS) entry which is preliminary data.</text>
</comment>
<dbReference type="Pfam" id="PF13377">
    <property type="entry name" value="Peripla_BP_3"/>
    <property type="match status" value="1"/>
</dbReference>
<dbReference type="EMBL" id="MBQD01000022">
    <property type="protein sequence ID" value="OCL33325.1"/>
    <property type="molecule type" value="Genomic_DNA"/>
</dbReference>
<dbReference type="SUPFAM" id="SSF47413">
    <property type="entry name" value="lambda repressor-like DNA-binding domains"/>
    <property type="match status" value="1"/>
</dbReference>
<evidence type="ECO:0000313" key="2">
    <source>
        <dbReference type="Proteomes" id="UP000093501"/>
    </source>
</evidence>
<dbReference type="InterPro" id="IPR000843">
    <property type="entry name" value="HTH_LacI"/>
</dbReference>
<dbReference type="InterPro" id="IPR010982">
    <property type="entry name" value="Lambda_DNA-bd_dom_sf"/>
</dbReference>
<dbReference type="GO" id="GO:0000976">
    <property type="term" value="F:transcription cis-regulatory region binding"/>
    <property type="evidence" value="ECO:0007669"/>
    <property type="project" value="TreeGrafter"/>
</dbReference>
<reference evidence="2" key="1">
    <citation type="submission" date="2016-07" db="EMBL/GenBank/DDBJ databases">
        <authorList>
            <person name="Florea S."/>
            <person name="Webb J.S."/>
            <person name="Jaromczyk J."/>
            <person name="Schardl C.L."/>
        </authorList>
    </citation>
    <scope>NUCLEOTIDE SEQUENCE [LARGE SCALE GENOMIC DNA]</scope>
    <source>
        <strain evidence="2">IPBSL-7</strain>
    </source>
</reference>
<dbReference type="SUPFAM" id="SSF53822">
    <property type="entry name" value="Periplasmic binding protein-like I"/>
    <property type="match status" value="1"/>
</dbReference>
<sequence>MAGIQEVARKAGVSQSTVSYVLSGRRPISGATREKVLKAIEELNYRPHAGARALASSKTHVLGLVSPLRPGVNVDVIMQFVAGIATRARHYEHDVLLVTEQDASGIESVSLRSMVDGFIVMDVESRDSRIPTLMTLRQPSVLIGLPEDPGTLSCIDFDFEAAGSLAIRRLAKHGRVALLGSSPEVVSRGTSYAVRLARGAEREAEARGIELRRLAADDDPVAAARLIDEVIEAGYTGLVVHNESALPGVIQALLRRGPEVTESVEIVAIGPKTLLLAPLLHMTVIDIPGTTIGSTAVDMLMGLVTGDALPERRLVAPRVE</sequence>
<dbReference type="InterPro" id="IPR046335">
    <property type="entry name" value="LacI/GalR-like_sensor"/>
</dbReference>
<dbReference type="PANTHER" id="PTHR30146">
    <property type="entry name" value="LACI-RELATED TRANSCRIPTIONAL REPRESSOR"/>
    <property type="match status" value="1"/>
</dbReference>
<dbReference type="PROSITE" id="PS50943">
    <property type="entry name" value="HTH_CROC1"/>
    <property type="match status" value="1"/>
</dbReference>
<keyword evidence="2" id="KW-1185">Reference proteome</keyword>
<dbReference type="PANTHER" id="PTHR30146:SF153">
    <property type="entry name" value="LACTOSE OPERON REPRESSOR"/>
    <property type="match status" value="1"/>
</dbReference>
<dbReference type="RefSeq" id="WP_068751891.1">
    <property type="nucleotide sequence ID" value="NZ_JBDXXE010000061.1"/>
</dbReference>
<protein>
    <submittedName>
        <fullName evidence="1">Uncharacterized protein</fullName>
    </submittedName>
</protein>
<dbReference type="PROSITE" id="PS50932">
    <property type="entry name" value="HTH_LACI_2"/>
    <property type="match status" value="1"/>
</dbReference>
<proteinExistence type="predicted"/>
<dbReference type="InterPro" id="IPR028082">
    <property type="entry name" value="Peripla_BP_I"/>
</dbReference>
<dbReference type="GO" id="GO:0003700">
    <property type="term" value="F:DNA-binding transcription factor activity"/>
    <property type="evidence" value="ECO:0007669"/>
    <property type="project" value="TreeGrafter"/>
</dbReference>
<accession>A0A1C0ALE5</accession>
<dbReference type="Pfam" id="PF00356">
    <property type="entry name" value="LacI"/>
    <property type="match status" value="1"/>
</dbReference>
<dbReference type="PROSITE" id="PS00356">
    <property type="entry name" value="HTH_LACI_1"/>
    <property type="match status" value="1"/>
</dbReference>
<gene>
    <name evidence="1" type="ORF">BCR15_05730</name>
</gene>
<name>A0A1C0ALE5_9ACTN</name>
<dbReference type="CDD" id="cd01392">
    <property type="entry name" value="HTH_LacI"/>
    <property type="match status" value="1"/>
</dbReference>
<dbReference type="AlphaFoldDB" id="A0A1C0ALE5"/>
<dbReference type="InterPro" id="IPR001387">
    <property type="entry name" value="Cro/C1-type_HTH"/>
</dbReference>